<name>A0AA39G7C9_MICHY</name>
<evidence type="ECO:0000313" key="4">
    <source>
        <dbReference type="EMBL" id="KAK0182743.1"/>
    </source>
</evidence>
<dbReference type="EMBL" id="JAQQBR010000001">
    <property type="protein sequence ID" value="KAK0182743.1"/>
    <property type="molecule type" value="Genomic_DNA"/>
</dbReference>
<protein>
    <recommendedName>
        <fullName evidence="3">WAP domain-containing protein</fullName>
    </recommendedName>
</protein>
<keyword evidence="2" id="KW-0732">Signal</keyword>
<evidence type="ECO:0000313" key="5">
    <source>
        <dbReference type="Proteomes" id="UP001168972"/>
    </source>
</evidence>
<comment type="caution">
    <text evidence="4">The sequence shown here is derived from an EMBL/GenBank/DDBJ whole genome shotgun (WGS) entry which is preliminary data.</text>
</comment>
<keyword evidence="5" id="KW-1185">Reference proteome</keyword>
<feature type="chain" id="PRO_5041302366" description="WAP domain-containing protein" evidence="2">
    <location>
        <begin position="21"/>
        <end position="116"/>
    </location>
</feature>
<dbReference type="Pfam" id="PF00095">
    <property type="entry name" value="WAP"/>
    <property type="match status" value="1"/>
</dbReference>
<reference evidence="4" key="1">
    <citation type="journal article" date="2023" name="bioRxiv">
        <title>Scaffold-level genome assemblies of two parasitoid biocontrol wasps reveal the parthenogenesis mechanism and an associated novel virus.</title>
        <authorList>
            <person name="Inwood S."/>
            <person name="Skelly J."/>
            <person name="Guhlin J."/>
            <person name="Harrop T."/>
            <person name="Goldson S."/>
            <person name="Dearden P."/>
        </authorList>
    </citation>
    <scope>NUCLEOTIDE SEQUENCE</scope>
    <source>
        <strain evidence="4">Lincoln</strain>
        <tissue evidence="4">Whole body</tissue>
    </source>
</reference>
<gene>
    <name evidence="4" type="ORF">PV327_000845</name>
</gene>
<dbReference type="Proteomes" id="UP001168972">
    <property type="component" value="Unassembled WGS sequence"/>
</dbReference>
<dbReference type="SUPFAM" id="SSF57256">
    <property type="entry name" value="Elafin-like"/>
    <property type="match status" value="1"/>
</dbReference>
<proteinExistence type="predicted"/>
<dbReference type="InterPro" id="IPR036645">
    <property type="entry name" value="Elafin-like_sf"/>
</dbReference>
<evidence type="ECO:0000256" key="1">
    <source>
        <dbReference type="SAM" id="MobiDB-lite"/>
    </source>
</evidence>
<dbReference type="PROSITE" id="PS51390">
    <property type="entry name" value="WAP"/>
    <property type="match status" value="1"/>
</dbReference>
<dbReference type="Gene3D" id="4.10.75.10">
    <property type="entry name" value="Elafin-like"/>
    <property type="match status" value="1"/>
</dbReference>
<feature type="domain" description="WAP" evidence="3">
    <location>
        <begin position="21"/>
        <end position="67"/>
    </location>
</feature>
<evidence type="ECO:0000256" key="2">
    <source>
        <dbReference type="SAM" id="SignalP"/>
    </source>
</evidence>
<dbReference type="GO" id="GO:0005576">
    <property type="term" value="C:extracellular region"/>
    <property type="evidence" value="ECO:0007669"/>
    <property type="project" value="InterPro"/>
</dbReference>
<dbReference type="SMART" id="SM00217">
    <property type="entry name" value="WAP"/>
    <property type="match status" value="1"/>
</dbReference>
<accession>A0AA39G7C9</accession>
<sequence>MDSKVAIFVILMITFGLINAQSHKSGFCPQRNSIHQCTPRCKNDYECSSGGKCCPNICGTTSCSSSSPVSTGGDGGYKGSFNPKSTDSSYCGGVKCRPYEKCGIDRYTKRQACVSA</sequence>
<dbReference type="GO" id="GO:0030414">
    <property type="term" value="F:peptidase inhibitor activity"/>
    <property type="evidence" value="ECO:0007669"/>
    <property type="project" value="InterPro"/>
</dbReference>
<feature type="signal peptide" evidence="2">
    <location>
        <begin position="1"/>
        <end position="20"/>
    </location>
</feature>
<organism evidence="4 5">
    <name type="scientific">Microctonus hyperodae</name>
    <name type="common">Parasitoid wasp</name>
    <dbReference type="NCBI Taxonomy" id="165561"/>
    <lineage>
        <taxon>Eukaryota</taxon>
        <taxon>Metazoa</taxon>
        <taxon>Ecdysozoa</taxon>
        <taxon>Arthropoda</taxon>
        <taxon>Hexapoda</taxon>
        <taxon>Insecta</taxon>
        <taxon>Pterygota</taxon>
        <taxon>Neoptera</taxon>
        <taxon>Endopterygota</taxon>
        <taxon>Hymenoptera</taxon>
        <taxon>Apocrita</taxon>
        <taxon>Ichneumonoidea</taxon>
        <taxon>Braconidae</taxon>
        <taxon>Euphorinae</taxon>
        <taxon>Microctonus</taxon>
    </lineage>
</organism>
<feature type="region of interest" description="Disordered" evidence="1">
    <location>
        <begin position="63"/>
        <end position="89"/>
    </location>
</feature>
<dbReference type="InterPro" id="IPR008197">
    <property type="entry name" value="WAP_dom"/>
</dbReference>
<evidence type="ECO:0000259" key="3">
    <source>
        <dbReference type="PROSITE" id="PS51390"/>
    </source>
</evidence>
<dbReference type="AlphaFoldDB" id="A0AA39G7C9"/>
<reference evidence="4" key="2">
    <citation type="submission" date="2023-03" db="EMBL/GenBank/DDBJ databases">
        <authorList>
            <person name="Inwood S.N."/>
            <person name="Skelly J.G."/>
            <person name="Guhlin J."/>
            <person name="Harrop T.W.R."/>
            <person name="Goldson S.G."/>
            <person name="Dearden P.K."/>
        </authorList>
    </citation>
    <scope>NUCLEOTIDE SEQUENCE</scope>
    <source>
        <strain evidence="4">Lincoln</strain>
        <tissue evidence="4">Whole body</tissue>
    </source>
</reference>